<keyword evidence="3" id="KW-1185">Reference proteome</keyword>
<name>A0ABU6YVH7_9FABA</name>
<keyword evidence="1" id="KW-0732">Signal</keyword>
<dbReference type="EMBL" id="JASCZI010243539">
    <property type="protein sequence ID" value="MED6213344.1"/>
    <property type="molecule type" value="Genomic_DNA"/>
</dbReference>
<evidence type="ECO:0000256" key="1">
    <source>
        <dbReference type="SAM" id="SignalP"/>
    </source>
</evidence>
<feature type="signal peptide" evidence="1">
    <location>
        <begin position="1"/>
        <end position="16"/>
    </location>
</feature>
<feature type="chain" id="PRO_5046120714" evidence="1">
    <location>
        <begin position="17"/>
        <end position="123"/>
    </location>
</feature>
<accession>A0ABU6YVH7</accession>
<protein>
    <submittedName>
        <fullName evidence="2">Uncharacterized protein</fullName>
    </submittedName>
</protein>
<gene>
    <name evidence="2" type="ORF">PIB30_092179</name>
</gene>
<evidence type="ECO:0000313" key="3">
    <source>
        <dbReference type="Proteomes" id="UP001341840"/>
    </source>
</evidence>
<organism evidence="2 3">
    <name type="scientific">Stylosanthes scabra</name>
    <dbReference type="NCBI Taxonomy" id="79078"/>
    <lineage>
        <taxon>Eukaryota</taxon>
        <taxon>Viridiplantae</taxon>
        <taxon>Streptophyta</taxon>
        <taxon>Embryophyta</taxon>
        <taxon>Tracheophyta</taxon>
        <taxon>Spermatophyta</taxon>
        <taxon>Magnoliopsida</taxon>
        <taxon>eudicotyledons</taxon>
        <taxon>Gunneridae</taxon>
        <taxon>Pentapetalae</taxon>
        <taxon>rosids</taxon>
        <taxon>fabids</taxon>
        <taxon>Fabales</taxon>
        <taxon>Fabaceae</taxon>
        <taxon>Papilionoideae</taxon>
        <taxon>50 kb inversion clade</taxon>
        <taxon>dalbergioids sensu lato</taxon>
        <taxon>Dalbergieae</taxon>
        <taxon>Pterocarpus clade</taxon>
        <taxon>Stylosanthes</taxon>
    </lineage>
</organism>
<reference evidence="2 3" key="1">
    <citation type="journal article" date="2023" name="Plants (Basel)">
        <title>Bridging the Gap: Combining Genomics and Transcriptomics Approaches to Understand Stylosanthes scabra, an Orphan Legume from the Brazilian Caatinga.</title>
        <authorList>
            <person name="Ferreira-Neto J.R.C."/>
            <person name="da Silva M.D."/>
            <person name="Binneck E."/>
            <person name="de Melo N.F."/>
            <person name="da Silva R.H."/>
            <person name="de Melo A.L.T.M."/>
            <person name="Pandolfi V."/>
            <person name="Bustamante F.O."/>
            <person name="Brasileiro-Vidal A.C."/>
            <person name="Benko-Iseppon A.M."/>
        </authorList>
    </citation>
    <scope>NUCLEOTIDE SEQUENCE [LARGE SCALE GENOMIC DNA]</scope>
    <source>
        <tissue evidence="2">Leaves</tissue>
    </source>
</reference>
<evidence type="ECO:0000313" key="2">
    <source>
        <dbReference type="EMBL" id="MED6213344.1"/>
    </source>
</evidence>
<dbReference type="Proteomes" id="UP001341840">
    <property type="component" value="Unassembled WGS sequence"/>
</dbReference>
<comment type="caution">
    <text evidence="2">The sequence shown here is derived from an EMBL/GenBank/DDBJ whole genome shotgun (WGS) entry which is preliminary data.</text>
</comment>
<sequence length="123" mass="13831">MWETPLLAFLTPQVWCKFGAWAFIRGAYIENANLFSICIELPKECDSQSALYWVAKILPPSSFNFCCDVWEFSCMKLEKGPPRWVGSVVSGTWEALGASCTFLSLDLGAMNEVVNVNELQHQT</sequence>
<proteinExistence type="predicted"/>